<evidence type="ECO:0000256" key="1">
    <source>
        <dbReference type="ARBA" id="ARBA00022801"/>
    </source>
</evidence>
<dbReference type="NCBIfam" id="TIGR01353">
    <property type="entry name" value="dGTP_triPase"/>
    <property type="match status" value="1"/>
</dbReference>
<dbReference type="SMART" id="SM00471">
    <property type="entry name" value="HDc"/>
    <property type="match status" value="1"/>
</dbReference>
<dbReference type="HAMAP" id="MF_01212">
    <property type="entry name" value="dGTPase_type2"/>
    <property type="match status" value="1"/>
</dbReference>
<organism evidence="5 6">
    <name type="scientific">Ferranicluibacter rubi</name>
    <dbReference type="NCBI Taxonomy" id="2715133"/>
    <lineage>
        <taxon>Bacteria</taxon>
        <taxon>Pseudomonadati</taxon>
        <taxon>Pseudomonadota</taxon>
        <taxon>Alphaproteobacteria</taxon>
        <taxon>Hyphomicrobiales</taxon>
        <taxon>Rhizobiaceae</taxon>
        <taxon>Ferranicluibacter</taxon>
    </lineage>
</organism>
<sequence length="481" mass="54931">MSELYGDDDFKRPLEQGNSEAFRKEPRRDYARLIHSASFRRLQGKTQVFPGHEGDFYRNRLTHSLEVAQIAKSIAIRLNDTNTLFQSSPLNLDIVEFAGLAHDLGHPPFGHNGEEALDECMRDHGGFEGNAQTLRILSTLEKKAILPESLPPERSAKDLRLGLNLTYRSLASILKYDTVIPIGVEERPEDKKGEPQKGFYKSEEGLVRDIKRHVIGNAELPEFKTIECSIMDIADDIAYSTYDLEDVFKSGMYSPLDIFTFDESIYEAVVATINKRLKKQYKDISSRVTVADVKDILYTQFKDIFAVGTEEKEFLLNKKIDLGRRKMYSSMTAKKSSSLYAQNGYDRTRFTSHLVQLFLNGVEVLPHSDHPQLHQARLNFKTFVVVETLKNITFEAVIRSSMLQVVEYRGKDIIKNIFKALSESKGERLMPEDFRAIYSSSDHLGKKRTICDFISGMTDRYAIEFYSRLSGPHGVTMHRPL</sequence>
<dbReference type="PROSITE" id="PS51831">
    <property type="entry name" value="HD"/>
    <property type="match status" value="1"/>
</dbReference>
<name>A0AA44C9S5_9HYPH</name>
<dbReference type="GO" id="GO:0006203">
    <property type="term" value="P:dGTP catabolic process"/>
    <property type="evidence" value="ECO:0007669"/>
    <property type="project" value="TreeGrafter"/>
</dbReference>
<dbReference type="PANTHER" id="PTHR11373:SF32">
    <property type="entry name" value="DEOXYGUANOSINETRIPHOSPHATE TRIPHOSPHOHYDROLASE"/>
    <property type="match status" value="1"/>
</dbReference>
<keyword evidence="1 2" id="KW-0378">Hydrolase</keyword>
<dbReference type="InterPro" id="IPR027432">
    <property type="entry name" value="dGTP_triphosphohydrolase_C"/>
</dbReference>
<feature type="region of interest" description="Disordered" evidence="3">
    <location>
        <begin position="1"/>
        <end position="25"/>
    </location>
</feature>
<dbReference type="Gene3D" id="1.10.3210.10">
    <property type="entry name" value="Hypothetical protein af1432"/>
    <property type="match status" value="1"/>
</dbReference>
<dbReference type="InterPro" id="IPR050135">
    <property type="entry name" value="dGTPase-like"/>
</dbReference>
<comment type="caution">
    <text evidence="5">The sequence shown here is derived from an EMBL/GenBank/DDBJ whole genome shotgun (WGS) entry which is preliminary data.</text>
</comment>
<dbReference type="EMBL" id="JAANCM010000002">
    <property type="protein sequence ID" value="NHT75093.1"/>
    <property type="molecule type" value="Genomic_DNA"/>
</dbReference>
<dbReference type="SUPFAM" id="SSF109604">
    <property type="entry name" value="HD-domain/PDEase-like"/>
    <property type="match status" value="1"/>
</dbReference>
<dbReference type="AlphaFoldDB" id="A0AA44C9S5"/>
<dbReference type="InterPro" id="IPR023023">
    <property type="entry name" value="dNTPase_2"/>
</dbReference>
<dbReference type="InterPro" id="IPR006674">
    <property type="entry name" value="HD_domain"/>
</dbReference>
<dbReference type="PANTHER" id="PTHR11373">
    <property type="entry name" value="DEOXYNUCLEOSIDE TRIPHOSPHATE TRIPHOSPHOHYDROLASE"/>
    <property type="match status" value="1"/>
</dbReference>
<dbReference type="InterPro" id="IPR006261">
    <property type="entry name" value="dGTPase"/>
</dbReference>
<comment type="similarity">
    <text evidence="2">Belongs to the dGTPase family. Type 2 subfamily.</text>
</comment>
<dbReference type="GO" id="GO:0008832">
    <property type="term" value="F:dGTPase activity"/>
    <property type="evidence" value="ECO:0007669"/>
    <property type="project" value="TreeGrafter"/>
</dbReference>
<accession>A0AA44C9S5</accession>
<evidence type="ECO:0000313" key="6">
    <source>
        <dbReference type="Proteomes" id="UP001155840"/>
    </source>
</evidence>
<evidence type="ECO:0000256" key="3">
    <source>
        <dbReference type="SAM" id="MobiDB-lite"/>
    </source>
</evidence>
<evidence type="ECO:0000313" key="5">
    <source>
        <dbReference type="EMBL" id="NHT75093.1"/>
    </source>
</evidence>
<dbReference type="InterPro" id="IPR003607">
    <property type="entry name" value="HD/PDEase_dom"/>
</dbReference>
<protein>
    <recommendedName>
        <fullName evidence="2">Deoxyguanosinetriphosphate triphosphohydrolase-like protein</fullName>
    </recommendedName>
</protein>
<dbReference type="InterPro" id="IPR026875">
    <property type="entry name" value="PHydrolase_assoc_dom"/>
</dbReference>
<feature type="domain" description="HD" evidence="4">
    <location>
        <begin position="60"/>
        <end position="240"/>
    </location>
</feature>
<proteinExistence type="inferred from homology"/>
<gene>
    <name evidence="5" type="primary">dgt</name>
    <name evidence="5" type="ORF">G8E10_04890</name>
</gene>
<dbReference type="RefSeq" id="WP_167127505.1">
    <property type="nucleotide sequence ID" value="NZ_JAANCM010000002.1"/>
</dbReference>
<dbReference type="Pfam" id="PF13286">
    <property type="entry name" value="HD_assoc"/>
    <property type="match status" value="1"/>
</dbReference>
<reference evidence="5" key="1">
    <citation type="submission" date="2020-03" db="EMBL/GenBank/DDBJ databases">
        <title>Ferranicluibacter endophyticum gen. nov., sp. nov., a new genus isolated from Rubus ulmifolius Schott. stem.</title>
        <authorList>
            <person name="Roca-Couso R."/>
            <person name="Flores-Felix J.D."/>
            <person name="Igual J.M."/>
            <person name="Rivas R."/>
        </authorList>
    </citation>
    <scope>NUCLEOTIDE SEQUENCE</scope>
    <source>
        <strain evidence="5">CRRU44</strain>
    </source>
</reference>
<dbReference type="Proteomes" id="UP001155840">
    <property type="component" value="Unassembled WGS sequence"/>
</dbReference>
<dbReference type="Gene3D" id="1.10.3550.10">
    <property type="entry name" value="eoxyguanosinetriphosphate triphosphohydrolase domain-like"/>
    <property type="match status" value="1"/>
</dbReference>
<dbReference type="CDD" id="cd00077">
    <property type="entry name" value="HDc"/>
    <property type="match status" value="1"/>
</dbReference>
<evidence type="ECO:0000259" key="4">
    <source>
        <dbReference type="PROSITE" id="PS51831"/>
    </source>
</evidence>
<dbReference type="Pfam" id="PF01966">
    <property type="entry name" value="HD"/>
    <property type="match status" value="1"/>
</dbReference>
<evidence type="ECO:0000256" key="2">
    <source>
        <dbReference type="HAMAP-Rule" id="MF_01212"/>
    </source>
</evidence>
<keyword evidence="6" id="KW-1185">Reference proteome</keyword>